<feature type="domain" description="Lipocalin-like" evidence="1">
    <location>
        <begin position="30"/>
        <end position="130"/>
    </location>
</feature>
<organism evidence="2 3">
    <name type="scientific">Lacihabitans soyangensis</name>
    <dbReference type="NCBI Taxonomy" id="869394"/>
    <lineage>
        <taxon>Bacteria</taxon>
        <taxon>Pseudomonadati</taxon>
        <taxon>Bacteroidota</taxon>
        <taxon>Cytophagia</taxon>
        <taxon>Cytophagales</taxon>
        <taxon>Leadbetterellaceae</taxon>
        <taxon>Lacihabitans</taxon>
    </lineage>
</organism>
<comment type="caution">
    <text evidence="2">The sequence shown here is derived from an EMBL/GenBank/DDBJ whole genome shotgun (WGS) entry which is preliminary data.</text>
</comment>
<dbReference type="InterPro" id="IPR024311">
    <property type="entry name" value="Lipocalin-like"/>
</dbReference>
<gene>
    <name evidence="2" type="ORF">EGI31_03530</name>
</gene>
<evidence type="ECO:0000259" key="1">
    <source>
        <dbReference type="Pfam" id="PF13648"/>
    </source>
</evidence>
<dbReference type="PROSITE" id="PS51257">
    <property type="entry name" value="PROKAR_LIPOPROTEIN"/>
    <property type="match status" value="1"/>
</dbReference>
<dbReference type="RefSeq" id="WP_255035764.1">
    <property type="nucleotide sequence ID" value="NZ_RJUF01000005.1"/>
</dbReference>
<evidence type="ECO:0000313" key="2">
    <source>
        <dbReference type="EMBL" id="MCP9762012.1"/>
    </source>
</evidence>
<name>A0AAE3GZP5_9BACT</name>
<sequence>MKKQFFILLGVVGLGLASCSKEDDVTPSSLEGTYNLETIALKTKVVDEALEEENENVASQKMYYTFSADGTYKTNAYWSIGEIATDGTVSTGKYTVKGNTLNITYKDEDLGKEMTQSMQIKTNSDTQLVLFIGLDELKDSFKAAGTGLDPFTKAFLDLFLSQMVQFEYTLTFKKA</sequence>
<keyword evidence="3" id="KW-1185">Reference proteome</keyword>
<dbReference type="EMBL" id="RJUF01000005">
    <property type="protein sequence ID" value="MCP9762012.1"/>
    <property type="molecule type" value="Genomic_DNA"/>
</dbReference>
<dbReference type="Pfam" id="PF13648">
    <property type="entry name" value="Lipocalin_4"/>
    <property type="match status" value="1"/>
</dbReference>
<evidence type="ECO:0000313" key="3">
    <source>
        <dbReference type="Proteomes" id="UP001204144"/>
    </source>
</evidence>
<dbReference type="AlphaFoldDB" id="A0AAE3GZP5"/>
<reference evidence="2 3" key="1">
    <citation type="submission" date="2018-11" db="EMBL/GenBank/DDBJ databases">
        <title>Novel bacteria species description.</title>
        <authorList>
            <person name="Han J.-H."/>
        </authorList>
    </citation>
    <scope>NUCLEOTIDE SEQUENCE [LARGE SCALE GENOMIC DNA]</scope>
    <source>
        <strain evidence="2 3">KCTC23259</strain>
    </source>
</reference>
<accession>A0AAE3GZP5</accession>
<proteinExistence type="predicted"/>
<protein>
    <recommendedName>
        <fullName evidence="1">Lipocalin-like domain-containing protein</fullName>
    </recommendedName>
</protein>
<dbReference type="Proteomes" id="UP001204144">
    <property type="component" value="Unassembled WGS sequence"/>
</dbReference>